<name>A0A178Y291_9HYPH</name>
<dbReference type="InterPro" id="IPR002509">
    <property type="entry name" value="NODB_dom"/>
</dbReference>
<feature type="domain" description="NodB homology" evidence="6">
    <location>
        <begin position="101"/>
        <end position="370"/>
    </location>
</feature>
<dbReference type="GO" id="GO:0016810">
    <property type="term" value="F:hydrolase activity, acting on carbon-nitrogen (but not peptide) bonds"/>
    <property type="evidence" value="ECO:0007669"/>
    <property type="project" value="InterPro"/>
</dbReference>
<sequence>MKHSLAKMVGGHLRRAAIAGGLEAAHLIARAGLMGKARGRGAVFTLHHVRPSDHRDFDPNAHLEITPAFLDKAILTLKRDGYRFVALEELPERLASADDRPFACFTLDDGYRNNLEWALPVFERHGVPFTIFVTAGFVDRTHTLWWETLADLLSACREFRFDFGDGAVLVPSGTPAQRQAAFDRIAAYIHGADEAGAVAALNRAAYELGIDPFAITEQLTLDESGLRALIASPLASLGAHTVSHRALARLNDDEARREIASSAARVEAITGRPPLTIAYPYGYRPTASTRDHRLAADLGFAVAVTTEPGTLSSGVNLHALPRISLNGHFQSERHVSALASGIPFRPLHDPLSRKRFKNRIMQPFKVLQRP</sequence>
<dbReference type="AlphaFoldDB" id="A0A178Y291"/>
<accession>A0A178Y291</accession>
<dbReference type="GO" id="GO:0005975">
    <property type="term" value="P:carbohydrate metabolic process"/>
    <property type="evidence" value="ECO:0007669"/>
    <property type="project" value="InterPro"/>
</dbReference>
<dbReference type="Pfam" id="PF01522">
    <property type="entry name" value="Polysacc_deac_1"/>
    <property type="match status" value="2"/>
</dbReference>
<dbReference type="PANTHER" id="PTHR34216:SF7">
    <property type="entry name" value="POLY-BETA-1,6-N-ACETYL-D-GLUCOSAMINE N-DEACETYLASE"/>
    <property type="match status" value="1"/>
</dbReference>
<proteinExistence type="inferred from homology"/>
<dbReference type="Proteomes" id="UP000094025">
    <property type="component" value="Unassembled WGS sequence"/>
</dbReference>
<dbReference type="RefSeq" id="WP_064241152.1">
    <property type="nucleotide sequence ID" value="NZ_LPUX01000053.1"/>
</dbReference>
<reference evidence="7 8" key="1">
    <citation type="journal article" date="2016" name="Int. J. Syst. Evol. Microbiol.">
        <title>Ensifer glycinis sp. nov., an novel rhizobial species associated with Glycine spp.</title>
        <authorList>
            <person name="Yan H."/>
            <person name="Yan J."/>
            <person name="Sui X.H."/>
            <person name="Wang E.T."/>
            <person name="Chen W.X."/>
            <person name="Zhang X.X."/>
            <person name="Chen W.F."/>
        </authorList>
    </citation>
    <scope>NUCLEOTIDE SEQUENCE [LARGE SCALE GENOMIC DNA]</scope>
    <source>
        <strain evidence="7 8">CCBAU 23380</strain>
    </source>
</reference>
<evidence type="ECO:0000259" key="6">
    <source>
        <dbReference type="PROSITE" id="PS51677"/>
    </source>
</evidence>
<dbReference type="OrthoDB" id="9782872at2"/>
<evidence type="ECO:0000256" key="2">
    <source>
        <dbReference type="ARBA" id="ARBA00010973"/>
    </source>
</evidence>
<gene>
    <name evidence="7" type="ORF">AU381_02825</name>
</gene>
<dbReference type="CDD" id="cd10968">
    <property type="entry name" value="CE4_Mlr8448_like_5s"/>
    <property type="match status" value="1"/>
</dbReference>
<evidence type="ECO:0000256" key="4">
    <source>
        <dbReference type="ARBA" id="ARBA00022729"/>
    </source>
</evidence>
<dbReference type="EMBL" id="LPUX01000053">
    <property type="protein sequence ID" value="OAP40845.1"/>
    <property type="molecule type" value="Genomic_DNA"/>
</dbReference>
<protein>
    <recommendedName>
        <fullName evidence="3">Chitooligosaccharide deacetylase</fullName>
    </recommendedName>
    <alternativeName>
        <fullName evidence="5">Nodulation protein B</fullName>
    </alternativeName>
</protein>
<evidence type="ECO:0000313" key="8">
    <source>
        <dbReference type="Proteomes" id="UP000094025"/>
    </source>
</evidence>
<comment type="function">
    <text evidence="1">Is involved in generating a small heat-stable compound (Nod), an acylated oligomer of N-acetylglucosamine, that stimulates mitosis in various plant protoplasts.</text>
</comment>
<dbReference type="Gene3D" id="3.20.20.370">
    <property type="entry name" value="Glycoside hydrolase/deacetylase"/>
    <property type="match status" value="1"/>
</dbReference>
<evidence type="ECO:0000256" key="5">
    <source>
        <dbReference type="ARBA" id="ARBA00032976"/>
    </source>
</evidence>
<evidence type="ECO:0000313" key="7">
    <source>
        <dbReference type="EMBL" id="OAP40845.1"/>
    </source>
</evidence>
<evidence type="ECO:0000256" key="1">
    <source>
        <dbReference type="ARBA" id="ARBA00003236"/>
    </source>
</evidence>
<keyword evidence="8" id="KW-1185">Reference proteome</keyword>
<dbReference type="STRING" id="1472378.AU381_02825"/>
<dbReference type="SUPFAM" id="SSF88713">
    <property type="entry name" value="Glycoside hydrolase/deacetylase"/>
    <property type="match status" value="1"/>
</dbReference>
<dbReference type="InterPro" id="IPR011330">
    <property type="entry name" value="Glyco_hydro/deAcase_b/a-brl"/>
</dbReference>
<comment type="similarity">
    <text evidence="2">Belongs to the polysaccharide deacetylase family.</text>
</comment>
<dbReference type="PROSITE" id="PS51677">
    <property type="entry name" value="NODB"/>
    <property type="match status" value="1"/>
</dbReference>
<organism evidence="7 8">
    <name type="scientific">Sinorhizobium glycinis</name>
    <dbReference type="NCBI Taxonomy" id="1472378"/>
    <lineage>
        <taxon>Bacteria</taxon>
        <taxon>Pseudomonadati</taxon>
        <taxon>Pseudomonadota</taxon>
        <taxon>Alphaproteobacteria</taxon>
        <taxon>Hyphomicrobiales</taxon>
        <taxon>Rhizobiaceae</taxon>
        <taxon>Sinorhizobium/Ensifer group</taxon>
        <taxon>Sinorhizobium</taxon>
    </lineage>
</organism>
<comment type="caution">
    <text evidence="7">The sequence shown here is derived from an EMBL/GenBank/DDBJ whole genome shotgun (WGS) entry which is preliminary data.</text>
</comment>
<keyword evidence="4" id="KW-0732">Signal</keyword>
<evidence type="ECO:0000256" key="3">
    <source>
        <dbReference type="ARBA" id="ARBA00020071"/>
    </source>
</evidence>
<dbReference type="InterPro" id="IPR051398">
    <property type="entry name" value="Polysacch_Deacetylase"/>
</dbReference>
<dbReference type="PANTHER" id="PTHR34216">
    <property type="match status" value="1"/>
</dbReference>